<feature type="compositionally biased region" description="Polar residues" evidence="1">
    <location>
        <begin position="104"/>
        <end position="119"/>
    </location>
</feature>
<name>A0A8H3I8C6_9LECA</name>
<dbReference type="AlphaFoldDB" id="A0A8H3I8C6"/>
<feature type="compositionally biased region" description="Polar residues" evidence="1">
    <location>
        <begin position="25"/>
        <end position="57"/>
    </location>
</feature>
<keyword evidence="2" id="KW-0812">Transmembrane</keyword>
<protein>
    <submittedName>
        <fullName evidence="3">Uncharacterized protein</fullName>
    </submittedName>
</protein>
<keyword evidence="2" id="KW-0472">Membrane</keyword>
<dbReference type="Gene3D" id="1.10.287.1490">
    <property type="match status" value="1"/>
</dbReference>
<evidence type="ECO:0000313" key="3">
    <source>
        <dbReference type="EMBL" id="CAF9918682.1"/>
    </source>
</evidence>
<feature type="compositionally biased region" description="Polar residues" evidence="1">
    <location>
        <begin position="71"/>
        <end position="81"/>
    </location>
</feature>
<proteinExistence type="predicted"/>
<comment type="caution">
    <text evidence="3">The sequence shown here is derived from an EMBL/GenBank/DDBJ whole genome shotgun (WGS) entry which is preliminary data.</text>
</comment>
<feature type="transmembrane region" description="Helical" evidence="2">
    <location>
        <begin position="366"/>
        <end position="390"/>
    </location>
</feature>
<keyword evidence="4" id="KW-1185">Reference proteome</keyword>
<feature type="compositionally biased region" description="Polar residues" evidence="1">
    <location>
        <begin position="133"/>
        <end position="184"/>
    </location>
</feature>
<evidence type="ECO:0000256" key="1">
    <source>
        <dbReference type="SAM" id="MobiDB-lite"/>
    </source>
</evidence>
<organism evidence="3 4">
    <name type="scientific">Gomphillus americanus</name>
    <dbReference type="NCBI Taxonomy" id="1940652"/>
    <lineage>
        <taxon>Eukaryota</taxon>
        <taxon>Fungi</taxon>
        <taxon>Dikarya</taxon>
        <taxon>Ascomycota</taxon>
        <taxon>Pezizomycotina</taxon>
        <taxon>Lecanoromycetes</taxon>
        <taxon>OSLEUM clade</taxon>
        <taxon>Ostropomycetidae</taxon>
        <taxon>Ostropales</taxon>
        <taxon>Graphidaceae</taxon>
        <taxon>Gomphilloideae</taxon>
        <taxon>Gomphillus</taxon>
    </lineage>
</organism>
<feature type="compositionally biased region" description="Low complexity" evidence="1">
    <location>
        <begin position="253"/>
        <end position="262"/>
    </location>
</feature>
<gene>
    <name evidence="3" type="ORF">GOMPHAMPRED_001594</name>
</gene>
<reference evidence="3" key="1">
    <citation type="submission" date="2021-03" db="EMBL/GenBank/DDBJ databases">
        <authorList>
            <person name="Tagirdzhanova G."/>
        </authorList>
    </citation>
    <scope>NUCLEOTIDE SEQUENCE</scope>
</reference>
<accession>A0A8H3I8C6</accession>
<keyword evidence="2" id="KW-1133">Transmembrane helix</keyword>
<dbReference type="Proteomes" id="UP000664169">
    <property type="component" value="Unassembled WGS sequence"/>
</dbReference>
<feature type="region of interest" description="Disordered" evidence="1">
    <location>
        <begin position="1"/>
        <end position="229"/>
    </location>
</feature>
<evidence type="ECO:0000313" key="4">
    <source>
        <dbReference type="Proteomes" id="UP000664169"/>
    </source>
</evidence>
<feature type="compositionally biased region" description="Low complexity" evidence="1">
    <location>
        <begin position="120"/>
        <end position="132"/>
    </location>
</feature>
<feature type="region of interest" description="Disordered" evidence="1">
    <location>
        <begin position="243"/>
        <end position="272"/>
    </location>
</feature>
<evidence type="ECO:0000256" key="2">
    <source>
        <dbReference type="SAM" id="Phobius"/>
    </source>
</evidence>
<sequence length="560" mass="59867">MTTNAIAKRNSKNIDLLQKTDGHTKQQVSLPNSQTKPLSPSSDHSKATSPSKIQGASTKIPGAKQPHMQAPSKQGTESVNPVRQHIKKQESNQGGGIASKMALSKQSKLTDTSGSRNLQSSSSPNTISSKSSPDGTPNLNLKHTVQPKLSPNKATQSAAKSMVSRSGVTSSGKESRTQMNTVAKTPTGKAHNNIPGQQSGKREKSGPRLPGMDRNMQAKATSRSLTARKKAISGNIAQADSIRGQSSWKTAKKQGQSSQLQGGKKKLCRRGDERRFCDPPAGDETTFRVPKPQTMEDRRTRKKMEDQLATQASLDLRKARNSKNSNRLTTGVLGTGLASSITGTSATMPGLCCHGMACGSAHLTCAAVATGSLGAAGICLGCVAVGLTGYKAVQDRKNSKELEKKLNDAYGEVQRQKEGQVSHGRRLNEERVGRQQLAKEVGDAKNQIAQTNESVGKTLEKLDAVDNTAKSALGRYESLQKGVADTKDQVMKANKSLQDVRDAAEGAKLDATKASSSYGELKRSHSDRLADQAREIQELKNAISMAGIEMQPLMHNSPHY</sequence>
<dbReference type="EMBL" id="CAJPDQ010000013">
    <property type="protein sequence ID" value="CAF9918682.1"/>
    <property type="molecule type" value="Genomic_DNA"/>
</dbReference>